<evidence type="ECO:0000313" key="3">
    <source>
        <dbReference type="EMBL" id="CAI3987654.1"/>
    </source>
</evidence>
<dbReference type="Proteomes" id="UP001152797">
    <property type="component" value="Unassembled WGS sequence"/>
</dbReference>
<gene>
    <name evidence="3" type="ORF">C1SCF055_LOCUS14909</name>
</gene>
<dbReference type="Pfam" id="PF00254">
    <property type="entry name" value="FKBP_C"/>
    <property type="match status" value="1"/>
</dbReference>
<dbReference type="InterPro" id="IPR053111">
    <property type="entry name" value="Chloro_FKBP-type_PPIase"/>
</dbReference>
<dbReference type="EMBL" id="CAMXCT020001188">
    <property type="protein sequence ID" value="CAL1141029.1"/>
    <property type="molecule type" value="Genomic_DNA"/>
</dbReference>
<dbReference type="SUPFAM" id="SSF54534">
    <property type="entry name" value="FKBP-like"/>
    <property type="match status" value="1"/>
</dbReference>
<evidence type="ECO:0000256" key="1">
    <source>
        <dbReference type="PROSITE-ProRule" id="PRU00277"/>
    </source>
</evidence>
<dbReference type="EC" id="5.2.1.8" evidence="1"/>
<comment type="catalytic activity">
    <reaction evidence="1">
        <text>[protein]-peptidylproline (omega=180) = [protein]-peptidylproline (omega=0)</text>
        <dbReference type="Rhea" id="RHEA:16237"/>
        <dbReference type="Rhea" id="RHEA-COMP:10747"/>
        <dbReference type="Rhea" id="RHEA-COMP:10748"/>
        <dbReference type="ChEBI" id="CHEBI:83833"/>
        <dbReference type="ChEBI" id="CHEBI:83834"/>
        <dbReference type="EC" id="5.2.1.8"/>
    </reaction>
</comment>
<dbReference type="OrthoDB" id="1902587at2759"/>
<keyword evidence="1" id="KW-0697">Rotamase</keyword>
<reference evidence="3" key="1">
    <citation type="submission" date="2022-10" db="EMBL/GenBank/DDBJ databases">
        <authorList>
            <person name="Chen Y."/>
            <person name="Dougan E. K."/>
            <person name="Chan C."/>
            <person name="Rhodes N."/>
            <person name="Thang M."/>
        </authorList>
    </citation>
    <scope>NUCLEOTIDE SEQUENCE</scope>
</reference>
<keyword evidence="5" id="KW-1185">Reference proteome</keyword>
<dbReference type="InterPro" id="IPR001179">
    <property type="entry name" value="PPIase_FKBP_dom"/>
</dbReference>
<dbReference type="PROSITE" id="PS50059">
    <property type="entry name" value="FKBP_PPIASE"/>
    <property type="match status" value="1"/>
</dbReference>
<evidence type="ECO:0000259" key="2">
    <source>
        <dbReference type="PROSITE" id="PS50059"/>
    </source>
</evidence>
<dbReference type="Gene3D" id="3.10.50.40">
    <property type="match status" value="1"/>
</dbReference>
<name>A0A9P1C9Q6_9DINO</name>
<dbReference type="GO" id="GO:0009507">
    <property type="term" value="C:chloroplast"/>
    <property type="evidence" value="ECO:0007669"/>
    <property type="project" value="TreeGrafter"/>
</dbReference>
<sequence length="242" mass="26163">MFTALGRHADTPRGRALRRVQATGSAPAALPAFSACTLGRRSLWAIGSLLGGFTCAAPSRAKQMRSSKEVERIKLEDGSEVVKLASGVQYVDLRTGGGEVPQMGDMVLAHVKGYLMEKDDPVFINTYDDGAPLIFYLGTMPQGVTQRLEEALATMKLGSIRTVQVPSYMGYPNGLARAGVKFPLRLPIPLKEGLRYEVELLRCVQAPVANSADKAQRLCCSDAQYPCKVPSKMRLDVISDGS</sequence>
<dbReference type="EMBL" id="CAMXCT030001188">
    <property type="protein sequence ID" value="CAL4774966.1"/>
    <property type="molecule type" value="Genomic_DNA"/>
</dbReference>
<reference evidence="4 5" key="2">
    <citation type="submission" date="2024-05" db="EMBL/GenBank/DDBJ databases">
        <authorList>
            <person name="Chen Y."/>
            <person name="Shah S."/>
            <person name="Dougan E. K."/>
            <person name="Thang M."/>
            <person name="Chan C."/>
        </authorList>
    </citation>
    <scope>NUCLEOTIDE SEQUENCE [LARGE SCALE GENOMIC DNA]</scope>
</reference>
<dbReference type="AlphaFoldDB" id="A0A9P1C9Q6"/>
<dbReference type="PANTHER" id="PTHR47598">
    <property type="entry name" value="PEPTIDYL-PROLYL CIS-TRANS ISOMERASE FKBP17-2, CHLOROPLASTIC"/>
    <property type="match status" value="1"/>
</dbReference>
<organism evidence="3">
    <name type="scientific">Cladocopium goreaui</name>
    <dbReference type="NCBI Taxonomy" id="2562237"/>
    <lineage>
        <taxon>Eukaryota</taxon>
        <taxon>Sar</taxon>
        <taxon>Alveolata</taxon>
        <taxon>Dinophyceae</taxon>
        <taxon>Suessiales</taxon>
        <taxon>Symbiodiniaceae</taxon>
        <taxon>Cladocopium</taxon>
    </lineage>
</organism>
<protein>
    <recommendedName>
        <fullName evidence="1">peptidylprolyl isomerase</fullName>
        <ecNumber evidence="1">5.2.1.8</ecNumber>
    </recommendedName>
</protein>
<dbReference type="InterPro" id="IPR046357">
    <property type="entry name" value="PPIase_dom_sf"/>
</dbReference>
<dbReference type="EMBL" id="CAMXCT010001188">
    <property type="protein sequence ID" value="CAI3987654.1"/>
    <property type="molecule type" value="Genomic_DNA"/>
</dbReference>
<dbReference type="PANTHER" id="PTHR47598:SF1">
    <property type="entry name" value="PEPTIDYL-PROLYL CIS-TRANS ISOMERASE FKBP17-2, CHLOROPLASTIC"/>
    <property type="match status" value="1"/>
</dbReference>
<evidence type="ECO:0000313" key="4">
    <source>
        <dbReference type="EMBL" id="CAL4774966.1"/>
    </source>
</evidence>
<evidence type="ECO:0000313" key="5">
    <source>
        <dbReference type="Proteomes" id="UP001152797"/>
    </source>
</evidence>
<proteinExistence type="predicted"/>
<dbReference type="GO" id="GO:0003755">
    <property type="term" value="F:peptidyl-prolyl cis-trans isomerase activity"/>
    <property type="evidence" value="ECO:0007669"/>
    <property type="project" value="UniProtKB-KW"/>
</dbReference>
<accession>A0A9P1C9Q6</accession>
<keyword evidence="1 4" id="KW-0413">Isomerase</keyword>
<comment type="caution">
    <text evidence="3">The sequence shown here is derived from an EMBL/GenBank/DDBJ whole genome shotgun (WGS) entry which is preliminary data.</text>
</comment>
<feature type="domain" description="PPIase FKBP-type" evidence="2">
    <location>
        <begin position="104"/>
        <end position="204"/>
    </location>
</feature>